<reference evidence="3 4" key="2">
    <citation type="journal article" date="2008" name="Nature">
        <title>The Phaeodactylum genome reveals the evolutionary history of diatom genomes.</title>
        <authorList>
            <person name="Bowler C."/>
            <person name="Allen A.E."/>
            <person name="Badger J.H."/>
            <person name="Grimwood J."/>
            <person name="Jabbari K."/>
            <person name="Kuo A."/>
            <person name="Maheswari U."/>
            <person name="Martens C."/>
            <person name="Maumus F."/>
            <person name="Otillar R.P."/>
            <person name="Rayko E."/>
            <person name="Salamov A."/>
            <person name="Vandepoele K."/>
            <person name="Beszteri B."/>
            <person name="Gruber A."/>
            <person name="Heijde M."/>
            <person name="Katinka M."/>
            <person name="Mock T."/>
            <person name="Valentin K."/>
            <person name="Verret F."/>
            <person name="Berges J.A."/>
            <person name="Brownlee C."/>
            <person name="Cadoret J.P."/>
            <person name="Chiovitti A."/>
            <person name="Choi C.J."/>
            <person name="Coesel S."/>
            <person name="De Martino A."/>
            <person name="Detter J.C."/>
            <person name="Durkin C."/>
            <person name="Falciatore A."/>
            <person name="Fournet J."/>
            <person name="Haruta M."/>
            <person name="Huysman M.J."/>
            <person name="Jenkins B.D."/>
            <person name="Jiroutova K."/>
            <person name="Jorgensen R.E."/>
            <person name="Joubert Y."/>
            <person name="Kaplan A."/>
            <person name="Kroger N."/>
            <person name="Kroth P.G."/>
            <person name="La Roche J."/>
            <person name="Lindquist E."/>
            <person name="Lommer M."/>
            <person name="Martin-Jezequel V."/>
            <person name="Lopez P.J."/>
            <person name="Lucas S."/>
            <person name="Mangogna M."/>
            <person name="McGinnis K."/>
            <person name="Medlin L.K."/>
            <person name="Montsant A."/>
            <person name="Oudot-Le Secq M.P."/>
            <person name="Napoli C."/>
            <person name="Obornik M."/>
            <person name="Parker M.S."/>
            <person name="Petit J.L."/>
            <person name="Porcel B.M."/>
            <person name="Poulsen N."/>
            <person name="Robison M."/>
            <person name="Rychlewski L."/>
            <person name="Rynearson T.A."/>
            <person name="Schmutz J."/>
            <person name="Shapiro H."/>
            <person name="Siaut M."/>
            <person name="Stanley M."/>
            <person name="Sussman M.R."/>
            <person name="Taylor A.R."/>
            <person name="Vardi A."/>
            <person name="von Dassow P."/>
            <person name="Vyverman W."/>
            <person name="Willis A."/>
            <person name="Wyrwicz L.S."/>
            <person name="Rokhsar D.S."/>
            <person name="Weissenbach J."/>
            <person name="Armbrust E.V."/>
            <person name="Green B.R."/>
            <person name="Van de Peer Y."/>
            <person name="Grigoriev I.V."/>
        </authorList>
    </citation>
    <scope>NUCLEOTIDE SEQUENCE [LARGE SCALE GENOMIC DNA]</scope>
    <source>
        <strain evidence="3 4">CCMP1335</strain>
    </source>
</reference>
<dbReference type="KEGG" id="tps:THAPS_23598"/>
<gene>
    <name evidence="3" type="ORF">THAPS_23598</name>
</gene>
<dbReference type="PANTHER" id="PTHR43642:SF1">
    <property type="entry name" value="HYBRID SIGNAL TRANSDUCTION HISTIDINE KINASE G"/>
    <property type="match status" value="1"/>
</dbReference>
<name>B5YNQ8_THAPS</name>
<dbReference type="InterPro" id="IPR011990">
    <property type="entry name" value="TPR-like_helical_dom_sf"/>
</dbReference>
<evidence type="ECO:0000256" key="1">
    <source>
        <dbReference type="SAM" id="MobiDB-lite"/>
    </source>
</evidence>
<proteinExistence type="predicted"/>
<dbReference type="PANTHER" id="PTHR43642">
    <property type="entry name" value="HYBRID SIGNAL TRANSDUCTION HISTIDINE KINASE G"/>
    <property type="match status" value="1"/>
</dbReference>
<protein>
    <recommendedName>
        <fullName evidence="2">Orc1-like AAA ATPase domain-containing protein</fullName>
    </recommendedName>
</protein>
<dbReference type="Proteomes" id="UP000001449">
    <property type="component" value="Chromosome 7"/>
</dbReference>
<dbReference type="InParanoid" id="B5YNQ8"/>
<dbReference type="GeneID" id="7450576"/>
<organism evidence="3 4">
    <name type="scientific">Thalassiosira pseudonana</name>
    <name type="common">Marine diatom</name>
    <name type="synonym">Cyclotella nana</name>
    <dbReference type="NCBI Taxonomy" id="35128"/>
    <lineage>
        <taxon>Eukaryota</taxon>
        <taxon>Sar</taxon>
        <taxon>Stramenopiles</taxon>
        <taxon>Ochrophyta</taxon>
        <taxon>Bacillariophyta</taxon>
        <taxon>Coscinodiscophyceae</taxon>
        <taxon>Thalassiosirophycidae</taxon>
        <taxon>Thalassiosirales</taxon>
        <taxon>Thalassiosiraceae</taxon>
        <taxon>Thalassiosira</taxon>
    </lineage>
</organism>
<feature type="region of interest" description="Disordered" evidence="1">
    <location>
        <begin position="216"/>
        <end position="245"/>
    </location>
</feature>
<dbReference type="SUPFAM" id="SSF48452">
    <property type="entry name" value="TPR-like"/>
    <property type="match status" value="1"/>
</dbReference>
<evidence type="ECO:0000313" key="3">
    <source>
        <dbReference type="EMBL" id="ACI65027.1"/>
    </source>
</evidence>
<dbReference type="Pfam" id="PF13191">
    <property type="entry name" value="AAA_16"/>
    <property type="match status" value="1"/>
</dbReference>
<accession>B5YNQ8</accession>
<dbReference type="HOGENOM" id="CLU_001993_2_0_1"/>
<dbReference type="RefSeq" id="XP_002296310.1">
    <property type="nucleotide sequence ID" value="XM_002296274.1"/>
</dbReference>
<evidence type="ECO:0000313" key="4">
    <source>
        <dbReference type="Proteomes" id="UP000001449"/>
    </source>
</evidence>
<evidence type="ECO:0000259" key="2">
    <source>
        <dbReference type="Pfam" id="PF13191"/>
    </source>
</evidence>
<keyword evidence="4" id="KW-1185">Reference proteome</keyword>
<dbReference type="InterPro" id="IPR027417">
    <property type="entry name" value="P-loop_NTPase"/>
</dbReference>
<dbReference type="PaxDb" id="35128-Thaps23598"/>
<dbReference type="InterPro" id="IPR053159">
    <property type="entry name" value="Hybrid_Histidine_Kinase"/>
</dbReference>
<feature type="region of interest" description="Disordered" evidence="1">
    <location>
        <begin position="52"/>
        <end position="72"/>
    </location>
</feature>
<sequence length="1347" mass="151606">MERTQDIFTSDLEARQQRWGSFLADLEHDFDDGDIDGEGEFVSNSANNNNNVNEACLRGDTNDTSSGNNGDVSVSSTFNTVVNNARETAPAPTHSYGLQVLGTTSQSFYDWIRFYRDGICLSIFARKECLERSVRLFHSLVVKVGSENVSPASITGENIVVTRTSTMGGGDCADFISLEQSSMNGESKEVVSDTKYDIMNSLGIIAYELFMHGERPPVSSAPSNRDKSDALTLNGGDHYNGESKHANEDDKILDILRKTPRTTLEKDTSGITAIMLDAGVPYPLCTLVADLLDGNGCDGGLFRSDNSFTDLSEIISDLEQMLNLPDAFLHASVTDRWKIAFGEKMYGRETETETLLSIAARVRGMSTNDAVLEALDPKNTETKQQVVMVSGPSGSGKSRLVIELRAPLEKQGWIFLGCKFDRFSHAEPLSVISHAFEEYLAMTPHEHVRARLEKAFNPEGLFILSKRIPSLCDIFRDVTLVADASCVIDLSEKRLHHLFGHLLRALSLEGQPIAFFLDDLQWADSASLELFTALVQGDGLIMLEEKLLFIGCYRDNEIDENHRLAKILNQFEEDSAVEATSLSIARFGMDTLNEMLSYSMCLPRRRTKLLSEVVMQKTNGLVIHIIEFLGRLTKEKLLTHSLIKGWEWDSDLVDVCPISDDVAELFTSKLQELPSEVLLGLQVLSCFGFQADERVLNFMTDYDGEGSLDMMASIETALDEGLVKKAGPFVSFSHDKIQESAFDSIKRNDLTQLLRKIASALIKNASIANDISSVLFVVVDLTNRIGSDAVVSLKERDLYASLNDKASRKALAVPDFASALKYAEYGISFLGDDHWESQYNISLSLYETSISAQYSSPEGCHNVLVERIEALLQNAKQFDDKFNTTLVYLKVLSTTDLQQAINEGHRALDCLGEPIFPSEVNYDFVRTALLKQRELFRGDKKREFLSLTPMKHPNKAKAMKIMELLLLYYYKRKSIQSAYFPCRMVELSSEFGYCEESVLGAAFFASSLVNLLEDIDEGCQWGHLALSLLSRSQDINSTLPKVYLTVYWNVLPHREPLQSTLEPLFQGYRMAFTNGDIECALLSATLYFARSFNTGVNIQSLIDELEAFAYQHRKQVRYILSHVLPLYVILCKFRGVETKALLREKPLVQIEESLAEALKQKDFAAAHAMVTYQTTHAFIFRDLNTARRLTEMHRKYFGGGNIDEPLLKYVRFNNIFYEGLIAIDSIREPNYDTKWKARMDDAILTMIELSEQSNWNFSNKYLLLKAEWYRNTNDVEKAKEAYEASICLAKEHKFINEEALACELAGYFFEGQGESVRSKEMLQDAYDAYMKWGANAKSEMLHYKHLT</sequence>
<feature type="domain" description="Orc1-like AAA ATPase" evidence="2">
    <location>
        <begin position="369"/>
        <end position="538"/>
    </location>
</feature>
<dbReference type="EMBL" id="CP001160">
    <property type="protein sequence ID" value="ACI65027.1"/>
    <property type="molecule type" value="Genomic_DNA"/>
</dbReference>
<reference evidence="3 4" key="1">
    <citation type="journal article" date="2004" name="Science">
        <title>The genome of the diatom Thalassiosira pseudonana: ecology, evolution, and metabolism.</title>
        <authorList>
            <person name="Armbrust E.V."/>
            <person name="Berges J.A."/>
            <person name="Bowler C."/>
            <person name="Green B.R."/>
            <person name="Martinez D."/>
            <person name="Putnam N.H."/>
            <person name="Zhou S."/>
            <person name="Allen A.E."/>
            <person name="Apt K.E."/>
            <person name="Bechner M."/>
            <person name="Brzezinski M.A."/>
            <person name="Chaal B.K."/>
            <person name="Chiovitti A."/>
            <person name="Davis A.K."/>
            <person name="Demarest M.S."/>
            <person name="Detter J.C."/>
            <person name="Glavina T."/>
            <person name="Goodstein D."/>
            <person name="Hadi M.Z."/>
            <person name="Hellsten U."/>
            <person name="Hildebrand M."/>
            <person name="Jenkins B.D."/>
            <person name="Jurka J."/>
            <person name="Kapitonov V.V."/>
            <person name="Kroger N."/>
            <person name="Lau W.W."/>
            <person name="Lane T.W."/>
            <person name="Larimer F.W."/>
            <person name="Lippmeier J.C."/>
            <person name="Lucas S."/>
            <person name="Medina M."/>
            <person name="Montsant A."/>
            <person name="Obornik M."/>
            <person name="Parker M.S."/>
            <person name="Palenik B."/>
            <person name="Pazour G.J."/>
            <person name="Richardson P.M."/>
            <person name="Rynearson T.A."/>
            <person name="Saito M.A."/>
            <person name="Schwartz D.C."/>
            <person name="Thamatrakoln K."/>
            <person name="Valentin K."/>
            <person name="Vardi A."/>
            <person name="Wilkerson F.P."/>
            <person name="Rokhsar D.S."/>
        </authorList>
    </citation>
    <scope>NUCLEOTIDE SEQUENCE [LARGE SCALE GENOMIC DNA]</scope>
    <source>
        <strain evidence="3 4">CCMP1335</strain>
    </source>
</reference>
<dbReference type="InterPro" id="IPR041664">
    <property type="entry name" value="AAA_16"/>
</dbReference>
<dbReference type="SUPFAM" id="SSF52540">
    <property type="entry name" value="P-loop containing nucleoside triphosphate hydrolases"/>
    <property type="match status" value="1"/>
</dbReference>